<gene>
    <name evidence="1" type="ORF">CONPUDRAFT_160656</name>
</gene>
<dbReference type="RefSeq" id="XP_007775987.1">
    <property type="nucleotide sequence ID" value="XM_007777797.1"/>
</dbReference>
<reference evidence="2" key="1">
    <citation type="journal article" date="2012" name="Science">
        <title>The Paleozoic origin of enzymatic lignin decomposition reconstructed from 31 fungal genomes.</title>
        <authorList>
            <person name="Floudas D."/>
            <person name="Binder M."/>
            <person name="Riley R."/>
            <person name="Barry K."/>
            <person name="Blanchette R.A."/>
            <person name="Henrissat B."/>
            <person name="Martinez A.T."/>
            <person name="Otillar R."/>
            <person name="Spatafora J.W."/>
            <person name="Yadav J.S."/>
            <person name="Aerts A."/>
            <person name="Benoit I."/>
            <person name="Boyd A."/>
            <person name="Carlson A."/>
            <person name="Copeland A."/>
            <person name="Coutinho P.M."/>
            <person name="de Vries R.P."/>
            <person name="Ferreira P."/>
            <person name="Findley K."/>
            <person name="Foster B."/>
            <person name="Gaskell J."/>
            <person name="Glotzer D."/>
            <person name="Gorecki P."/>
            <person name="Heitman J."/>
            <person name="Hesse C."/>
            <person name="Hori C."/>
            <person name="Igarashi K."/>
            <person name="Jurgens J.A."/>
            <person name="Kallen N."/>
            <person name="Kersten P."/>
            <person name="Kohler A."/>
            <person name="Kuees U."/>
            <person name="Kumar T.K.A."/>
            <person name="Kuo A."/>
            <person name="LaButti K."/>
            <person name="Larrondo L.F."/>
            <person name="Lindquist E."/>
            <person name="Ling A."/>
            <person name="Lombard V."/>
            <person name="Lucas S."/>
            <person name="Lundell T."/>
            <person name="Martin R."/>
            <person name="McLaughlin D.J."/>
            <person name="Morgenstern I."/>
            <person name="Morin E."/>
            <person name="Murat C."/>
            <person name="Nagy L.G."/>
            <person name="Nolan M."/>
            <person name="Ohm R.A."/>
            <person name="Patyshakuliyeva A."/>
            <person name="Rokas A."/>
            <person name="Ruiz-Duenas F.J."/>
            <person name="Sabat G."/>
            <person name="Salamov A."/>
            <person name="Samejima M."/>
            <person name="Schmutz J."/>
            <person name="Slot J.C."/>
            <person name="St John F."/>
            <person name="Stenlid J."/>
            <person name="Sun H."/>
            <person name="Sun S."/>
            <person name="Syed K."/>
            <person name="Tsang A."/>
            <person name="Wiebenga A."/>
            <person name="Young D."/>
            <person name="Pisabarro A."/>
            <person name="Eastwood D.C."/>
            <person name="Martin F."/>
            <person name="Cullen D."/>
            <person name="Grigoriev I.V."/>
            <person name="Hibbett D.S."/>
        </authorList>
    </citation>
    <scope>NUCLEOTIDE SEQUENCE [LARGE SCALE GENOMIC DNA]</scope>
    <source>
        <strain evidence="2">RWD-64-598 SS2</strain>
    </source>
</reference>
<name>R7SCD8_CONPW</name>
<evidence type="ECO:0008006" key="3">
    <source>
        <dbReference type="Google" id="ProtNLM"/>
    </source>
</evidence>
<dbReference type="SUPFAM" id="SSF52540">
    <property type="entry name" value="P-loop containing nucleoside triphosphate hydrolases"/>
    <property type="match status" value="1"/>
</dbReference>
<organism evidence="1 2">
    <name type="scientific">Coniophora puteana (strain RWD-64-598)</name>
    <name type="common">Brown rot fungus</name>
    <dbReference type="NCBI Taxonomy" id="741705"/>
    <lineage>
        <taxon>Eukaryota</taxon>
        <taxon>Fungi</taxon>
        <taxon>Dikarya</taxon>
        <taxon>Basidiomycota</taxon>
        <taxon>Agaricomycotina</taxon>
        <taxon>Agaricomycetes</taxon>
        <taxon>Agaricomycetidae</taxon>
        <taxon>Boletales</taxon>
        <taxon>Coniophorineae</taxon>
        <taxon>Coniophoraceae</taxon>
        <taxon>Coniophora</taxon>
    </lineage>
</organism>
<evidence type="ECO:0000313" key="1">
    <source>
        <dbReference type="EMBL" id="EIW73836.1"/>
    </source>
</evidence>
<sequence>MSNYAIISSIPSWISEKPKDDVKRIISCKSSDWCNGPREYQVASWARTLTGISQVVVGPTGGGKTALLVAVVPLLEALKSERLDGAGVVPEWPVALILPTGHHSNIAPPFPGIKAARAMLHGSAVGSS</sequence>
<dbReference type="Proteomes" id="UP000053558">
    <property type="component" value="Unassembled WGS sequence"/>
</dbReference>
<dbReference type="EMBL" id="JH711642">
    <property type="protein sequence ID" value="EIW73836.1"/>
    <property type="molecule type" value="Genomic_DNA"/>
</dbReference>
<dbReference type="KEGG" id="cput:CONPUDRAFT_160656"/>
<dbReference type="AlphaFoldDB" id="R7SCD8"/>
<protein>
    <recommendedName>
        <fullName evidence="3">DEAD/DEAH box helicase domain-containing protein</fullName>
    </recommendedName>
</protein>
<dbReference type="InterPro" id="IPR027417">
    <property type="entry name" value="P-loop_NTPase"/>
</dbReference>
<accession>R7SCD8</accession>
<dbReference type="GeneID" id="19204367"/>
<keyword evidence="2" id="KW-1185">Reference proteome</keyword>
<dbReference type="Gene3D" id="3.40.50.300">
    <property type="entry name" value="P-loop containing nucleotide triphosphate hydrolases"/>
    <property type="match status" value="1"/>
</dbReference>
<dbReference type="OrthoDB" id="3260945at2759"/>
<proteinExistence type="predicted"/>
<evidence type="ECO:0000313" key="2">
    <source>
        <dbReference type="Proteomes" id="UP000053558"/>
    </source>
</evidence>